<dbReference type="EMBL" id="KZ613946">
    <property type="protein sequence ID" value="PMD39707.1"/>
    <property type="molecule type" value="Genomic_DNA"/>
</dbReference>
<accession>A0A2J6RMH2</accession>
<dbReference type="AlphaFoldDB" id="A0A2J6RMH2"/>
<keyword evidence="2" id="KW-1185">Reference proteome</keyword>
<organism evidence="1 2">
    <name type="scientific">Hyaloscypha variabilis (strain UAMH 11265 / GT02V1 / F)</name>
    <name type="common">Meliniomyces variabilis</name>
    <dbReference type="NCBI Taxonomy" id="1149755"/>
    <lineage>
        <taxon>Eukaryota</taxon>
        <taxon>Fungi</taxon>
        <taxon>Dikarya</taxon>
        <taxon>Ascomycota</taxon>
        <taxon>Pezizomycotina</taxon>
        <taxon>Leotiomycetes</taxon>
        <taxon>Helotiales</taxon>
        <taxon>Hyaloscyphaceae</taxon>
        <taxon>Hyaloscypha</taxon>
        <taxon>Hyaloscypha variabilis</taxon>
    </lineage>
</organism>
<reference evidence="1 2" key="1">
    <citation type="submission" date="2016-04" db="EMBL/GenBank/DDBJ databases">
        <title>A degradative enzymes factory behind the ericoid mycorrhizal symbiosis.</title>
        <authorList>
            <consortium name="DOE Joint Genome Institute"/>
            <person name="Martino E."/>
            <person name="Morin E."/>
            <person name="Grelet G."/>
            <person name="Kuo A."/>
            <person name="Kohler A."/>
            <person name="Daghino S."/>
            <person name="Barry K."/>
            <person name="Choi C."/>
            <person name="Cichocki N."/>
            <person name="Clum A."/>
            <person name="Copeland A."/>
            <person name="Hainaut M."/>
            <person name="Haridas S."/>
            <person name="Labutti K."/>
            <person name="Lindquist E."/>
            <person name="Lipzen A."/>
            <person name="Khouja H.-R."/>
            <person name="Murat C."/>
            <person name="Ohm R."/>
            <person name="Olson A."/>
            <person name="Spatafora J."/>
            <person name="Veneault-Fourrey C."/>
            <person name="Henrissat B."/>
            <person name="Grigoriev I."/>
            <person name="Martin F."/>
            <person name="Perotto S."/>
        </authorList>
    </citation>
    <scope>NUCLEOTIDE SEQUENCE [LARGE SCALE GENOMIC DNA]</scope>
    <source>
        <strain evidence="1 2">F</strain>
    </source>
</reference>
<evidence type="ECO:0000313" key="1">
    <source>
        <dbReference type="EMBL" id="PMD39707.1"/>
    </source>
</evidence>
<protein>
    <submittedName>
        <fullName evidence="1">Uncharacterized protein</fullName>
    </submittedName>
</protein>
<dbReference type="Proteomes" id="UP000235786">
    <property type="component" value="Unassembled WGS sequence"/>
</dbReference>
<name>A0A2J6RMH2_HYAVF</name>
<sequence length="190" mass="21824">MLGREECQWFGCRGTNSEGSESSKCSVLRDQHGATPTGEPRKGALLAIELFSVRWSNPPINGSWWSRSVVCKKLIQTSKNQKKKIGWKRLKREWRKRSVVSLQSHRAFRAIEPSEPSSLQSLRAFRAFEPSEPSSLQNLYGIRAFEPSEPSRYQNLYGIRAFEPSEPSRYQNLYGIRAIEPSEPLRPIRK</sequence>
<proteinExistence type="predicted"/>
<evidence type="ECO:0000313" key="2">
    <source>
        <dbReference type="Proteomes" id="UP000235786"/>
    </source>
</evidence>
<gene>
    <name evidence="1" type="ORF">L207DRAFT_566608</name>
</gene>